<dbReference type="Gene3D" id="1.10.10.10">
    <property type="entry name" value="Winged helix-like DNA-binding domain superfamily/Winged helix DNA-binding domain"/>
    <property type="match status" value="1"/>
</dbReference>
<dbReference type="Proteomes" id="UP000645462">
    <property type="component" value="Unassembled WGS sequence"/>
</dbReference>
<dbReference type="PRINTS" id="PR00035">
    <property type="entry name" value="HTHGNTR"/>
</dbReference>
<keyword evidence="3" id="KW-0804">Transcription</keyword>
<evidence type="ECO:0000259" key="4">
    <source>
        <dbReference type="PROSITE" id="PS50949"/>
    </source>
</evidence>
<dbReference type="SMART" id="SM00345">
    <property type="entry name" value="HTH_GNTR"/>
    <property type="match status" value="1"/>
</dbReference>
<comment type="caution">
    <text evidence="5">The sequence shown here is derived from an EMBL/GenBank/DDBJ whole genome shotgun (WGS) entry which is preliminary data.</text>
</comment>
<reference evidence="6" key="1">
    <citation type="journal article" date="2019" name="Int. J. Syst. Evol. Microbiol.">
        <title>The Global Catalogue of Microorganisms (GCM) 10K type strain sequencing project: providing services to taxonomists for standard genome sequencing and annotation.</title>
        <authorList>
            <consortium name="The Broad Institute Genomics Platform"/>
            <consortium name="The Broad Institute Genome Sequencing Center for Infectious Disease"/>
            <person name="Wu L."/>
            <person name="Ma J."/>
        </authorList>
    </citation>
    <scope>NUCLEOTIDE SEQUENCE [LARGE SCALE GENOMIC DNA]</scope>
    <source>
        <strain evidence="6">CGMCC 1.12478</strain>
    </source>
</reference>
<dbReference type="PANTHER" id="PTHR43537">
    <property type="entry name" value="TRANSCRIPTIONAL REGULATOR, GNTR FAMILY"/>
    <property type="match status" value="1"/>
</dbReference>
<keyword evidence="2" id="KW-0238">DNA-binding</keyword>
<dbReference type="Pfam" id="PF00392">
    <property type="entry name" value="GntR"/>
    <property type="match status" value="1"/>
</dbReference>
<organism evidence="5 6">
    <name type="scientific">Marivita lacus</name>
    <dbReference type="NCBI Taxonomy" id="1323742"/>
    <lineage>
        <taxon>Bacteria</taxon>
        <taxon>Pseudomonadati</taxon>
        <taxon>Pseudomonadota</taxon>
        <taxon>Alphaproteobacteria</taxon>
        <taxon>Rhodobacterales</taxon>
        <taxon>Roseobacteraceae</taxon>
        <taxon>Marivita</taxon>
    </lineage>
</organism>
<evidence type="ECO:0000256" key="1">
    <source>
        <dbReference type="ARBA" id="ARBA00023015"/>
    </source>
</evidence>
<keyword evidence="6" id="KW-1185">Reference proteome</keyword>
<evidence type="ECO:0000256" key="2">
    <source>
        <dbReference type="ARBA" id="ARBA00023125"/>
    </source>
</evidence>
<dbReference type="SMART" id="SM00895">
    <property type="entry name" value="FCD"/>
    <property type="match status" value="1"/>
</dbReference>
<dbReference type="InterPro" id="IPR036390">
    <property type="entry name" value="WH_DNA-bd_sf"/>
</dbReference>
<evidence type="ECO:0000313" key="5">
    <source>
        <dbReference type="EMBL" id="GGB95304.1"/>
    </source>
</evidence>
<evidence type="ECO:0000313" key="6">
    <source>
        <dbReference type="Proteomes" id="UP000645462"/>
    </source>
</evidence>
<gene>
    <name evidence="5" type="ORF">GCM10011363_09970</name>
</gene>
<evidence type="ECO:0000256" key="3">
    <source>
        <dbReference type="ARBA" id="ARBA00023163"/>
    </source>
</evidence>
<dbReference type="InterPro" id="IPR011711">
    <property type="entry name" value="GntR_C"/>
</dbReference>
<accession>A0ABQ1KCM7</accession>
<dbReference type="InterPro" id="IPR000524">
    <property type="entry name" value="Tscrpt_reg_HTH_GntR"/>
</dbReference>
<protein>
    <submittedName>
        <fullName evidence="5">GntR family transcriptional regulator</fullName>
    </submittedName>
</protein>
<dbReference type="PROSITE" id="PS50949">
    <property type="entry name" value="HTH_GNTR"/>
    <property type="match status" value="1"/>
</dbReference>
<name>A0ABQ1KCM7_9RHOB</name>
<dbReference type="SUPFAM" id="SSF46785">
    <property type="entry name" value="Winged helix' DNA-binding domain"/>
    <property type="match status" value="1"/>
</dbReference>
<dbReference type="RefSeq" id="WP_188480881.1">
    <property type="nucleotide sequence ID" value="NZ_BMFC01000002.1"/>
</dbReference>
<dbReference type="PANTHER" id="PTHR43537:SF49">
    <property type="entry name" value="TRANSCRIPTIONAL REGULATORY PROTEIN"/>
    <property type="match status" value="1"/>
</dbReference>
<feature type="domain" description="HTH gntR-type" evidence="4">
    <location>
        <begin position="5"/>
        <end position="72"/>
    </location>
</feature>
<dbReference type="SUPFAM" id="SSF48008">
    <property type="entry name" value="GntR ligand-binding domain-like"/>
    <property type="match status" value="1"/>
</dbReference>
<sequence>MSDRKTQFEKALLGLRSLVMSGEFTGSTRLPEVALADRLGLSRTPLRQAMDQLVSEGLLERIETGGCRAARFTLDDINDAIELRGVIEGTAARLAAERGADPAIMLDAERVLDRIDTALARPDHIDFDAYIIENAAFHQILSRLAGSQLMQREVDRVSRLPLASPSAFLREQELIPDFSASLLRAQHQHRAIVEAIRAREGARAEHLSREHARLARRNLDHLANAGPGVATRVPGLSLLSAE</sequence>
<proteinExistence type="predicted"/>
<dbReference type="EMBL" id="BMFC01000002">
    <property type="protein sequence ID" value="GGB95304.1"/>
    <property type="molecule type" value="Genomic_DNA"/>
</dbReference>
<dbReference type="InterPro" id="IPR008920">
    <property type="entry name" value="TF_FadR/GntR_C"/>
</dbReference>
<dbReference type="Pfam" id="PF07729">
    <property type="entry name" value="FCD"/>
    <property type="match status" value="1"/>
</dbReference>
<keyword evidence="1" id="KW-0805">Transcription regulation</keyword>
<dbReference type="Gene3D" id="1.20.120.530">
    <property type="entry name" value="GntR ligand-binding domain-like"/>
    <property type="match status" value="1"/>
</dbReference>
<dbReference type="InterPro" id="IPR036388">
    <property type="entry name" value="WH-like_DNA-bd_sf"/>
</dbReference>